<feature type="signal peptide" evidence="1">
    <location>
        <begin position="1"/>
        <end position="24"/>
    </location>
</feature>
<evidence type="ECO:0000313" key="2">
    <source>
        <dbReference type="EMBL" id="MBW89843.1"/>
    </source>
</evidence>
<protein>
    <submittedName>
        <fullName evidence="2">Nudix hydrolase 27ic-like</fullName>
    </submittedName>
</protein>
<dbReference type="AlphaFoldDB" id="A0A2P2J8Q9"/>
<accession>A0A2P2J8Q9</accession>
<proteinExistence type="predicted"/>
<feature type="chain" id="PRO_5015125255" evidence="1">
    <location>
        <begin position="25"/>
        <end position="84"/>
    </location>
</feature>
<dbReference type="GO" id="GO:0016787">
    <property type="term" value="F:hydrolase activity"/>
    <property type="evidence" value="ECO:0007669"/>
    <property type="project" value="UniProtKB-KW"/>
</dbReference>
<keyword evidence="1" id="KW-0732">Signal</keyword>
<sequence length="84" mass="9962">MCRHPTGWLMISLLKLEIELIVGGAQIIKVKHRNGFFLSLLERRKRSTFWVMDLKTQNSKIGHGCYLNVYWNLLWIIRSLCMNK</sequence>
<organism evidence="2">
    <name type="scientific">Rhizophora mucronata</name>
    <name type="common">Asiatic mangrove</name>
    <dbReference type="NCBI Taxonomy" id="61149"/>
    <lineage>
        <taxon>Eukaryota</taxon>
        <taxon>Viridiplantae</taxon>
        <taxon>Streptophyta</taxon>
        <taxon>Embryophyta</taxon>
        <taxon>Tracheophyta</taxon>
        <taxon>Spermatophyta</taxon>
        <taxon>Magnoliopsida</taxon>
        <taxon>eudicotyledons</taxon>
        <taxon>Gunneridae</taxon>
        <taxon>Pentapetalae</taxon>
        <taxon>rosids</taxon>
        <taxon>fabids</taxon>
        <taxon>Malpighiales</taxon>
        <taxon>Rhizophoraceae</taxon>
        <taxon>Rhizophora</taxon>
    </lineage>
</organism>
<dbReference type="EMBL" id="GGEC01009360">
    <property type="protein sequence ID" value="MBW89843.1"/>
    <property type="molecule type" value="Transcribed_RNA"/>
</dbReference>
<reference evidence="2" key="1">
    <citation type="submission" date="2018-02" db="EMBL/GenBank/DDBJ databases">
        <title>Rhizophora mucronata_Transcriptome.</title>
        <authorList>
            <person name="Meera S.P."/>
            <person name="Sreeshan A."/>
            <person name="Augustine A."/>
        </authorList>
    </citation>
    <scope>NUCLEOTIDE SEQUENCE</scope>
    <source>
        <tissue evidence="2">Leaf</tissue>
    </source>
</reference>
<evidence type="ECO:0000256" key="1">
    <source>
        <dbReference type="SAM" id="SignalP"/>
    </source>
</evidence>
<keyword evidence="2" id="KW-0378">Hydrolase</keyword>
<name>A0A2P2J8Q9_RHIMU</name>